<dbReference type="InterPro" id="IPR020568">
    <property type="entry name" value="Ribosomal_Su5_D2-typ_SF"/>
</dbReference>
<dbReference type="GO" id="GO:0032790">
    <property type="term" value="P:ribosome disassembly"/>
    <property type="evidence" value="ECO:0007669"/>
    <property type="project" value="TreeGrafter"/>
</dbReference>
<keyword evidence="1" id="KW-0547">Nucleotide-binding</keyword>
<sequence length="511" mass="56525">MYSDELMELLLSEAEVPEELIHEVIAAAVIQLEFTPVLLGSAFRNKGVQPLLDAVTCYLPSPADVPPVEGVNPKKRDVKEARKPNVDEPFSALAFKVVADPYVGRLIYFRVYSGTIRQGETVLNSARGKRERLGRVLRMHANRREDMDGVEAGDIVATVGLKQTFTGDTLCAKDSPILLEAIKFPEPVISVAIEPKTKDDQDRMVSTLVRLGEEDPTFRTRYDSETGQTIISGMGQLHLEIIVDRMLREFNVTASVGRPEVAYKETIVRPAQAKGHFVRQTGGRGQFGIVQLEVEPQPRGTGLKFENKIAGGAIPREFIPAVEQGVREALETGVLANYPVIDVKVTLVDGQYHPVDSSELAFKMAGSLGVQEALKRAKPILLEPHMKVEVATPDEFFGDVLGDISSRRGQVTHVYLRHPPALHHSGSRHLYYGVRSLRGGPRVRGRARHRPGAGRGPQVEPWPARRSASASRPTTTGYWISRRYSSSRRRNARGPLWPGPCLCLRRSRSSA</sequence>
<comment type="caution">
    <text evidence="7">The sequence shown here is derived from an EMBL/GenBank/DDBJ whole genome shotgun (WGS) entry which is preliminary data.</text>
</comment>
<dbReference type="SUPFAM" id="SSF50447">
    <property type="entry name" value="Translation proteins"/>
    <property type="match status" value="1"/>
</dbReference>
<dbReference type="Gene3D" id="2.40.30.10">
    <property type="entry name" value="Translation factors"/>
    <property type="match status" value="1"/>
</dbReference>
<dbReference type="Pfam" id="PF03764">
    <property type="entry name" value="EFG_IV"/>
    <property type="match status" value="1"/>
</dbReference>
<gene>
    <name evidence="7" type="ORF">LCGC14_1905580</name>
</gene>
<proteinExistence type="predicted"/>
<dbReference type="Gene3D" id="3.30.70.870">
    <property type="entry name" value="Elongation Factor G (Translational Gtpase), domain 3"/>
    <property type="match status" value="1"/>
</dbReference>
<evidence type="ECO:0000256" key="2">
    <source>
        <dbReference type="ARBA" id="ARBA00022768"/>
    </source>
</evidence>
<dbReference type="CDD" id="cd16262">
    <property type="entry name" value="EFG_III"/>
    <property type="match status" value="1"/>
</dbReference>
<dbReference type="Gene3D" id="3.40.50.300">
    <property type="entry name" value="P-loop containing nucleotide triphosphate hydrolases"/>
    <property type="match status" value="1"/>
</dbReference>
<dbReference type="Gene3D" id="3.30.230.10">
    <property type="match status" value="1"/>
</dbReference>
<keyword evidence="3" id="KW-0648">Protein biosynthesis</keyword>
<dbReference type="InterPro" id="IPR004161">
    <property type="entry name" value="EFTu-like_2"/>
</dbReference>
<dbReference type="PANTHER" id="PTHR43261:SF1">
    <property type="entry name" value="RIBOSOME-RELEASING FACTOR 2, MITOCHONDRIAL"/>
    <property type="match status" value="1"/>
</dbReference>
<dbReference type="Gene3D" id="3.30.70.240">
    <property type="match status" value="1"/>
</dbReference>
<keyword evidence="4" id="KW-0342">GTP-binding</keyword>
<dbReference type="EMBL" id="LAZR01020029">
    <property type="protein sequence ID" value="KKL90348.1"/>
    <property type="molecule type" value="Genomic_DNA"/>
</dbReference>
<accession>A0A0F9FVN7</accession>
<dbReference type="FunFam" id="2.40.30.10:FF:000006">
    <property type="entry name" value="Elongation factor G"/>
    <property type="match status" value="1"/>
</dbReference>
<dbReference type="InterPro" id="IPR009022">
    <property type="entry name" value="EFG_III"/>
</dbReference>
<name>A0A0F9FVN7_9ZZZZ</name>
<dbReference type="GO" id="GO:0003746">
    <property type="term" value="F:translation elongation factor activity"/>
    <property type="evidence" value="ECO:0007669"/>
    <property type="project" value="UniProtKB-KW"/>
</dbReference>
<organism evidence="7">
    <name type="scientific">marine sediment metagenome</name>
    <dbReference type="NCBI Taxonomy" id="412755"/>
    <lineage>
        <taxon>unclassified sequences</taxon>
        <taxon>metagenomes</taxon>
        <taxon>ecological metagenomes</taxon>
    </lineage>
</organism>
<evidence type="ECO:0000259" key="6">
    <source>
        <dbReference type="SMART" id="SM00889"/>
    </source>
</evidence>
<dbReference type="Pfam" id="PF03144">
    <property type="entry name" value="GTP_EFTU_D2"/>
    <property type="match status" value="1"/>
</dbReference>
<dbReference type="SUPFAM" id="SSF54980">
    <property type="entry name" value="EF-G C-terminal domain-like"/>
    <property type="match status" value="2"/>
</dbReference>
<dbReference type="InterPro" id="IPR035647">
    <property type="entry name" value="EFG_III/V"/>
</dbReference>
<feature type="compositionally biased region" description="Basic residues" evidence="5">
    <location>
        <begin position="441"/>
        <end position="452"/>
    </location>
</feature>
<dbReference type="InterPro" id="IPR027417">
    <property type="entry name" value="P-loop_NTPase"/>
</dbReference>
<dbReference type="AlphaFoldDB" id="A0A0F9FVN7"/>
<dbReference type="SMART" id="SM00889">
    <property type="entry name" value="EFG_IV"/>
    <property type="match status" value="1"/>
</dbReference>
<evidence type="ECO:0000256" key="1">
    <source>
        <dbReference type="ARBA" id="ARBA00022741"/>
    </source>
</evidence>
<dbReference type="InterPro" id="IPR009000">
    <property type="entry name" value="Transl_B-barrel_sf"/>
</dbReference>
<dbReference type="Pfam" id="PF14492">
    <property type="entry name" value="EFG_III"/>
    <property type="match status" value="1"/>
</dbReference>
<dbReference type="InterPro" id="IPR000640">
    <property type="entry name" value="EFG_V-like"/>
</dbReference>
<protein>
    <recommendedName>
        <fullName evidence="6">Translation elongation factor EFG/EF2 domain-containing protein</fullName>
    </recommendedName>
</protein>
<feature type="domain" description="Translation elongation factor EFG/EF2" evidence="6">
    <location>
        <begin position="260"/>
        <end position="378"/>
    </location>
</feature>
<dbReference type="CDD" id="cd01434">
    <property type="entry name" value="EFG_mtEFG1_IV"/>
    <property type="match status" value="1"/>
</dbReference>
<dbReference type="Pfam" id="PF00679">
    <property type="entry name" value="EFG_C"/>
    <property type="match status" value="1"/>
</dbReference>
<evidence type="ECO:0000256" key="4">
    <source>
        <dbReference type="ARBA" id="ARBA00023134"/>
    </source>
</evidence>
<dbReference type="CDD" id="cd04088">
    <property type="entry name" value="EFG_mtEFG_II"/>
    <property type="match status" value="1"/>
</dbReference>
<dbReference type="InterPro" id="IPR047872">
    <property type="entry name" value="EFG_IV"/>
</dbReference>
<reference evidence="7" key="1">
    <citation type="journal article" date="2015" name="Nature">
        <title>Complex archaea that bridge the gap between prokaryotes and eukaryotes.</title>
        <authorList>
            <person name="Spang A."/>
            <person name="Saw J.H."/>
            <person name="Jorgensen S.L."/>
            <person name="Zaremba-Niedzwiedzka K."/>
            <person name="Martijn J."/>
            <person name="Lind A.E."/>
            <person name="van Eijk R."/>
            <person name="Schleper C."/>
            <person name="Guy L."/>
            <person name="Ettema T.J."/>
        </authorList>
    </citation>
    <scope>NUCLEOTIDE SEQUENCE</scope>
</reference>
<dbReference type="PANTHER" id="PTHR43261">
    <property type="entry name" value="TRANSLATION ELONGATION FACTOR G-RELATED"/>
    <property type="match status" value="1"/>
</dbReference>
<feature type="region of interest" description="Disordered" evidence="5">
    <location>
        <begin position="441"/>
        <end position="474"/>
    </location>
</feature>
<dbReference type="GO" id="GO:0005525">
    <property type="term" value="F:GTP binding"/>
    <property type="evidence" value="ECO:0007669"/>
    <property type="project" value="UniProtKB-KW"/>
</dbReference>
<dbReference type="SUPFAM" id="SSF54211">
    <property type="entry name" value="Ribosomal protein S5 domain 2-like"/>
    <property type="match status" value="1"/>
</dbReference>
<dbReference type="InterPro" id="IPR014721">
    <property type="entry name" value="Ribsml_uS5_D2-typ_fold_subgr"/>
</dbReference>
<keyword evidence="2" id="KW-0251">Elongation factor</keyword>
<evidence type="ECO:0000256" key="5">
    <source>
        <dbReference type="SAM" id="MobiDB-lite"/>
    </source>
</evidence>
<feature type="non-terminal residue" evidence="7">
    <location>
        <position position="1"/>
    </location>
</feature>
<dbReference type="FunFam" id="3.30.70.870:FF:000001">
    <property type="entry name" value="Elongation factor G"/>
    <property type="match status" value="1"/>
</dbReference>
<dbReference type="InterPro" id="IPR005517">
    <property type="entry name" value="Transl_elong_EFG/EF2_IV"/>
</dbReference>
<dbReference type="FunFam" id="3.30.230.10:FF:000003">
    <property type="entry name" value="Elongation factor G"/>
    <property type="match status" value="1"/>
</dbReference>
<evidence type="ECO:0000256" key="3">
    <source>
        <dbReference type="ARBA" id="ARBA00022917"/>
    </source>
</evidence>
<dbReference type="SUPFAM" id="SSF52540">
    <property type="entry name" value="P-loop containing nucleoside triphosphate hydrolases"/>
    <property type="match status" value="1"/>
</dbReference>
<dbReference type="InterPro" id="IPR041095">
    <property type="entry name" value="EFG_II"/>
</dbReference>
<evidence type="ECO:0000313" key="7">
    <source>
        <dbReference type="EMBL" id="KKL90348.1"/>
    </source>
</evidence>